<dbReference type="PANTHER" id="PTHR33360:SF2">
    <property type="entry name" value="TRANSPOSASE FOR INSERTION SEQUENCE ELEMENT IS200"/>
    <property type="match status" value="1"/>
</dbReference>
<dbReference type="EMBL" id="SPSB01000001">
    <property type="protein sequence ID" value="TFV97427.1"/>
    <property type="molecule type" value="Genomic_DNA"/>
</dbReference>
<dbReference type="Gene3D" id="3.30.70.1290">
    <property type="entry name" value="Transposase IS200-like"/>
    <property type="match status" value="1"/>
</dbReference>
<dbReference type="PANTHER" id="PTHR33360">
    <property type="entry name" value="TRANSPOSASE FOR INSERTION SEQUENCE ELEMENT IS200"/>
    <property type="match status" value="1"/>
</dbReference>
<dbReference type="SUPFAM" id="SSF143422">
    <property type="entry name" value="Transposase IS200-like"/>
    <property type="match status" value="1"/>
</dbReference>
<dbReference type="Proteomes" id="UP000297647">
    <property type="component" value="Unassembled WGS sequence"/>
</dbReference>
<dbReference type="InterPro" id="IPR036515">
    <property type="entry name" value="Transposase_17_sf"/>
</dbReference>
<organism evidence="2 3">
    <name type="scientific">Algoriphagus kandeliae</name>
    <dbReference type="NCBI Taxonomy" id="2562278"/>
    <lineage>
        <taxon>Bacteria</taxon>
        <taxon>Pseudomonadati</taxon>
        <taxon>Bacteroidota</taxon>
        <taxon>Cytophagia</taxon>
        <taxon>Cytophagales</taxon>
        <taxon>Cyclobacteriaceae</taxon>
        <taxon>Algoriphagus</taxon>
    </lineage>
</organism>
<reference evidence="2 3" key="1">
    <citation type="submission" date="2019-03" db="EMBL/GenBank/DDBJ databases">
        <title>Algoriphagus sp. nov, a new strain isolated from root system soil of mangrove plant Kandelia.</title>
        <authorList>
            <person name="Yin Q."/>
            <person name="Wang K."/>
            <person name="Song Z."/>
        </authorList>
    </citation>
    <scope>NUCLEOTIDE SEQUENCE [LARGE SCALE GENOMIC DNA]</scope>
    <source>
        <strain evidence="2 3">XY-J91</strain>
    </source>
</reference>
<gene>
    <name evidence="2" type="primary">tnpA</name>
    <name evidence="2" type="ORF">E4S40_01865</name>
</gene>
<proteinExistence type="predicted"/>
<sequence>MANTFTQIHLQVVFATKFRNAQISSKWEHRLYEYLIGIFSHYDHRVLAINGMPDHIHILFGYRPDQALSELIQKVKASSTKWINAERLTPFPFAWQEGYGAFSYTKSDVPKVIQYIKNQKEHHQKKSFVEEYQKILTDLQIEFNPKYIFKELE</sequence>
<dbReference type="SMART" id="SM01321">
    <property type="entry name" value="Y1_Tnp"/>
    <property type="match status" value="1"/>
</dbReference>
<keyword evidence="3" id="KW-1185">Reference proteome</keyword>
<dbReference type="RefSeq" id="WP_135070031.1">
    <property type="nucleotide sequence ID" value="NZ_SPSB01000001.1"/>
</dbReference>
<dbReference type="OrthoDB" id="9797997at2"/>
<evidence type="ECO:0000259" key="1">
    <source>
        <dbReference type="SMART" id="SM01321"/>
    </source>
</evidence>
<dbReference type="NCBIfam" id="NF033573">
    <property type="entry name" value="transpos_IS200"/>
    <property type="match status" value="1"/>
</dbReference>
<protein>
    <submittedName>
        <fullName evidence="2">IS200/IS605 family transposase</fullName>
    </submittedName>
</protein>
<dbReference type="InterPro" id="IPR002686">
    <property type="entry name" value="Transposase_17"/>
</dbReference>
<feature type="domain" description="Transposase IS200-like" evidence="1">
    <location>
        <begin position="5"/>
        <end position="119"/>
    </location>
</feature>
<dbReference type="GO" id="GO:0004803">
    <property type="term" value="F:transposase activity"/>
    <property type="evidence" value="ECO:0007669"/>
    <property type="project" value="InterPro"/>
</dbReference>
<accession>A0A4Y9QZ73</accession>
<dbReference type="Pfam" id="PF01797">
    <property type="entry name" value="Y1_Tnp"/>
    <property type="match status" value="1"/>
</dbReference>
<comment type="caution">
    <text evidence="2">The sequence shown here is derived from an EMBL/GenBank/DDBJ whole genome shotgun (WGS) entry which is preliminary data.</text>
</comment>
<dbReference type="AlphaFoldDB" id="A0A4Y9QZ73"/>
<evidence type="ECO:0000313" key="3">
    <source>
        <dbReference type="Proteomes" id="UP000297647"/>
    </source>
</evidence>
<dbReference type="GO" id="GO:0006313">
    <property type="term" value="P:DNA transposition"/>
    <property type="evidence" value="ECO:0007669"/>
    <property type="project" value="InterPro"/>
</dbReference>
<name>A0A4Y9QZ73_9BACT</name>
<dbReference type="GO" id="GO:0003677">
    <property type="term" value="F:DNA binding"/>
    <property type="evidence" value="ECO:0007669"/>
    <property type="project" value="InterPro"/>
</dbReference>
<evidence type="ECO:0000313" key="2">
    <source>
        <dbReference type="EMBL" id="TFV97427.1"/>
    </source>
</evidence>